<sequence length="151" mass="17614">MGSAIKYFFISVVFILIIGCSNHQVNQTTPSMYSTWDIIEKTEAMAPKGLKGEFLLTIKNSGKQSSRIFLNTQEDYRDRRNITVTVLPSFQQAFKAKFNVDIRSYYEDKTIRVKGEAKRMKVWFYAQGKRTQKYYYQTHIVVSDLNQITVL</sequence>
<dbReference type="OrthoDB" id="9150126at2"/>
<evidence type="ECO:0000313" key="1">
    <source>
        <dbReference type="EMBL" id="TDR23593.1"/>
    </source>
</evidence>
<dbReference type="Proteomes" id="UP000295724">
    <property type="component" value="Unassembled WGS sequence"/>
</dbReference>
<dbReference type="RefSeq" id="WP_099017780.1">
    <property type="nucleotide sequence ID" value="NZ_NIHB01000001.1"/>
</dbReference>
<evidence type="ECO:0008006" key="3">
    <source>
        <dbReference type="Google" id="ProtNLM"/>
    </source>
</evidence>
<gene>
    <name evidence="1" type="ORF">C8D91_0457</name>
</gene>
<dbReference type="AlphaFoldDB" id="A0A4R6Y0F5"/>
<reference evidence="1 2" key="1">
    <citation type="submission" date="2019-03" db="EMBL/GenBank/DDBJ databases">
        <title>Genomic Encyclopedia of Type Strains, Phase IV (KMG-IV): sequencing the most valuable type-strain genomes for metagenomic binning, comparative biology and taxonomic classification.</title>
        <authorList>
            <person name="Goeker M."/>
        </authorList>
    </citation>
    <scope>NUCLEOTIDE SEQUENCE [LARGE SCALE GENOMIC DNA]</scope>
    <source>
        <strain evidence="1 2">DSM 25488</strain>
    </source>
</reference>
<accession>A0A4R6Y0F5</accession>
<comment type="caution">
    <text evidence="1">The sequence shown here is derived from an EMBL/GenBank/DDBJ whole genome shotgun (WGS) entry which is preliminary data.</text>
</comment>
<dbReference type="EMBL" id="SNZB01000001">
    <property type="protein sequence ID" value="TDR23593.1"/>
    <property type="molecule type" value="Genomic_DNA"/>
</dbReference>
<organism evidence="1 2">
    <name type="scientific">Marinicella litoralis</name>
    <dbReference type="NCBI Taxonomy" id="644220"/>
    <lineage>
        <taxon>Bacteria</taxon>
        <taxon>Pseudomonadati</taxon>
        <taxon>Pseudomonadota</taxon>
        <taxon>Gammaproteobacteria</taxon>
        <taxon>Lysobacterales</taxon>
        <taxon>Marinicellaceae</taxon>
        <taxon>Marinicella</taxon>
    </lineage>
</organism>
<dbReference type="PROSITE" id="PS51257">
    <property type="entry name" value="PROKAR_LIPOPROTEIN"/>
    <property type="match status" value="1"/>
</dbReference>
<evidence type="ECO:0000313" key="2">
    <source>
        <dbReference type="Proteomes" id="UP000295724"/>
    </source>
</evidence>
<keyword evidence="2" id="KW-1185">Reference proteome</keyword>
<name>A0A4R6Y0F5_9GAMM</name>
<protein>
    <recommendedName>
        <fullName evidence="3">Lipoprotein</fullName>
    </recommendedName>
</protein>
<proteinExistence type="predicted"/>